<dbReference type="EMBL" id="JAFBBK010000001">
    <property type="protein sequence ID" value="MBM7416340.1"/>
    <property type="molecule type" value="Genomic_DNA"/>
</dbReference>
<feature type="transmembrane region" description="Helical" evidence="1">
    <location>
        <begin position="12"/>
        <end position="30"/>
    </location>
</feature>
<keyword evidence="1" id="KW-1133">Transmembrane helix</keyword>
<gene>
    <name evidence="2" type="ORF">JOE42_003073</name>
</gene>
<proteinExistence type="predicted"/>
<dbReference type="RefSeq" id="WP_204869168.1">
    <property type="nucleotide sequence ID" value="NZ_JAFBBK010000001.1"/>
</dbReference>
<dbReference type="Proteomes" id="UP000703038">
    <property type="component" value="Unassembled WGS sequence"/>
</dbReference>
<organism evidence="2 3">
    <name type="scientific">Rhodococcoides corynebacterioides</name>
    <dbReference type="NCBI Taxonomy" id="53972"/>
    <lineage>
        <taxon>Bacteria</taxon>
        <taxon>Bacillati</taxon>
        <taxon>Actinomycetota</taxon>
        <taxon>Actinomycetes</taxon>
        <taxon>Mycobacteriales</taxon>
        <taxon>Nocardiaceae</taxon>
        <taxon>Rhodococcoides</taxon>
    </lineage>
</organism>
<evidence type="ECO:0000313" key="3">
    <source>
        <dbReference type="Proteomes" id="UP000703038"/>
    </source>
</evidence>
<keyword evidence="3" id="KW-1185">Reference proteome</keyword>
<keyword evidence="1" id="KW-0472">Membrane</keyword>
<name>A0ABS2KWL8_9NOCA</name>
<sequence>MKRTTVFFDRLGVLIVGLALVAVGGGAALWQRDRLPFELTEVDASVVTDAQNQQWWPWALLGAGVLIALLVLFSLVRRLPSSAGRTLSLPITGDPDGRVTVDLRSVAHKAADTAREVDGVKSARARLRHERSDGGRVPVITVVVRAEESASLRTVAEKLTGVRSAVASVVGDGAVGVRVLLSA</sequence>
<protein>
    <recommendedName>
        <fullName evidence="4">Alkaline shock response membrane anchor protein AmaP</fullName>
    </recommendedName>
</protein>
<reference evidence="2 3" key="1">
    <citation type="submission" date="2021-01" db="EMBL/GenBank/DDBJ databases">
        <title>Genomics of switchgrass bacterial isolates.</title>
        <authorList>
            <person name="Shade A."/>
        </authorList>
    </citation>
    <scope>NUCLEOTIDE SEQUENCE [LARGE SCALE GENOMIC DNA]</scope>
    <source>
        <strain evidence="2 3">PvP111</strain>
    </source>
</reference>
<keyword evidence="1" id="KW-0812">Transmembrane</keyword>
<evidence type="ECO:0008006" key="4">
    <source>
        <dbReference type="Google" id="ProtNLM"/>
    </source>
</evidence>
<comment type="caution">
    <text evidence="2">The sequence shown here is derived from an EMBL/GenBank/DDBJ whole genome shotgun (WGS) entry which is preliminary data.</text>
</comment>
<evidence type="ECO:0000313" key="2">
    <source>
        <dbReference type="EMBL" id="MBM7416340.1"/>
    </source>
</evidence>
<feature type="transmembrane region" description="Helical" evidence="1">
    <location>
        <begin position="55"/>
        <end position="76"/>
    </location>
</feature>
<evidence type="ECO:0000256" key="1">
    <source>
        <dbReference type="SAM" id="Phobius"/>
    </source>
</evidence>
<accession>A0ABS2KWL8</accession>